<dbReference type="RefSeq" id="WP_343922826.1">
    <property type="nucleotide sequence ID" value="NZ_BAAAKW010000010.1"/>
</dbReference>
<reference evidence="2 3" key="1">
    <citation type="journal article" date="2019" name="Int. J. Syst. Evol. Microbiol.">
        <title>The Global Catalogue of Microorganisms (GCM) 10K type strain sequencing project: providing services to taxonomists for standard genome sequencing and annotation.</title>
        <authorList>
            <consortium name="The Broad Institute Genomics Platform"/>
            <consortium name="The Broad Institute Genome Sequencing Center for Infectious Disease"/>
            <person name="Wu L."/>
            <person name="Ma J."/>
        </authorList>
    </citation>
    <scope>NUCLEOTIDE SEQUENCE [LARGE SCALE GENOMIC DNA]</scope>
    <source>
        <strain evidence="2 3">JCM 12762</strain>
    </source>
</reference>
<dbReference type="Pfam" id="PF05048">
    <property type="entry name" value="NosD"/>
    <property type="match status" value="1"/>
</dbReference>
<proteinExistence type="predicted"/>
<dbReference type="SUPFAM" id="SSF51126">
    <property type="entry name" value="Pectin lyase-like"/>
    <property type="match status" value="1"/>
</dbReference>
<dbReference type="CDD" id="cd21111">
    <property type="entry name" value="IFTase"/>
    <property type="match status" value="1"/>
</dbReference>
<dbReference type="InterPro" id="IPR040526">
    <property type="entry name" value="Beta_helix_2"/>
</dbReference>
<feature type="domain" description="Periplasmic copper-binding protein NosD beta helix" evidence="1">
    <location>
        <begin position="153"/>
        <end position="295"/>
    </location>
</feature>
<dbReference type="InterPro" id="IPR011050">
    <property type="entry name" value="Pectin_lyase_fold/virulence"/>
</dbReference>
<dbReference type="EMBL" id="BAAAKW010000010">
    <property type="protein sequence ID" value="GAA1208508.1"/>
    <property type="molecule type" value="Genomic_DNA"/>
</dbReference>
<sequence length="403" mass="42432">MPSTIYDVTTWTIPGLPGTTAYTDIGAVVNSIIADIKANQPTQASKPGAVVYIPPGDYSLKTRIVIDISYLQVKGSGHGFTSSSIRYNAGSTASWFEVWPGGSRIKVENTDGNSEAILINRGGSPRLSSIELIDFCLDGLSFSPNQNSYLNGKIGIRSTSDTDSLRIAGMGMVYLQRGLVITGADALSVTGNFIAECGSCIELIGSGQACLVNDNLVGAGFVGFSIYAENHFGLLISGNNIFPRGKSSVHLKACSNSSITANRLHAFYSGMIQFESGCTNNLVASNHFLRQRESFPPFQANNNGLDDLFGLVHINGSGNTVASNHFSFDVAAAYVQPLGATPTIVLVKSGANNFVATNHTIANISVKTVVLDGSTVNTKVLDCGSPGEFQALAGSSYGFRATP</sequence>
<organism evidence="2 3">
    <name type="scientific">Rhodoglobus aureus</name>
    <dbReference type="NCBI Taxonomy" id="191497"/>
    <lineage>
        <taxon>Bacteria</taxon>
        <taxon>Bacillati</taxon>
        <taxon>Actinomycetota</taxon>
        <taxon>Actinomycetes</taxon>
        <taxon>Micrococcales</taxon>
        <taxon>Microbacteriaceae</taxon>
        <taxon>Rhodoglobus</taxon>
    </lineage>
</organism>
<dbReference type="InterPro" id="IPR007742">
    <property type="entry name" value="NosD_dom"/>
</dbReference>
<dbReference type="Gene3D" id="2.160.20.10">
    <property type="entry name" value="Single-stranded right-handed beta-helix, Pectin lyase-like"/>
    <property type="match status" value="1"/>
</dbReference>
<name>A0ABN1VIH5_9MICO</name>
<gene>
    <name evidence="2" type="ORF">GCM10009655_04660</name>
</gene>
<comment type="caution">
    <text evidence="2">The sequence shown here is derived from an EMBL/GenBank/DDBJ whole genome shotgun (WGS) entry which is preliminary data.</text>
</comment>
<accession>A0ABN1VIH5</accession>
<evidence type="ECO:0000259" key="1">
    <source>
        <dbReference type="Pfam" id="PF05048"/>
    </source>
</evidence>
<evidence type="ECO:0000313" key="2">
    <source>
        <dbReference type="EMBL" id="GAA1208508.1"/>
    </source>
</evidence>
<dbReference type="InterPro" id="IPR012334">
    <property type="entry name" value="Pectin_lyas_fold"/>
</dbReference>
<dbReference type="Pfam" id="PF18835">
    <property type="entry name" value="Beta_helix_2"/>
    <property type="match status" value="1"/>
</dbReference>
<protein>
    <recommendedName>
        <fullName evidence="1">Periplasmic copper-binding protein NosD beta helix domain-containing protein</fullName>
    </recommendedName>
</protein>
<keyword evidence="3" id="KW-1185">Reference proteome</keyword>
<evidence type="ECO:0000313" key="3">
    <source>
        <dbReference type="Proteomes" id="UP001500943"/>
    </source>
</evidence>
<dbReference type="Proteomes" id="UP001500943">
    <property type="component" value="Unassembled WGS sequence"/>
</dbReference>